<evidence type="ECO:0000313" key="3">
    <source>
        <dbReference type="Proteomes" id="UP000789706"/>
    </source>
</evidence>
<dbReference type="Proteomes" id="UP000789706">
    <property type="component" value="Unassembled WGS sequence"/>
</dbReference>
<proteinExistence type="predicted"/>
<gene>
    <name evidence="2" type="ORF">DEBURN_LOCUS244</name>
</gene>
<keyword evidence="3" id="KW-1185">Reference proteome</keyword>
<protein>
    <submittedName>
        <fullName evidence="2">6066_t:CDS:1</fullName>
    </submittedName>
</protein>
<dbReference type="OrthoDB" id="2484889at2759"/>
<accession>A0A9N8YLY8</accession>
<dbReference type="EMBL" id="CAJVPK010000007">
    <property type="protein sequence ID" value="CAG8432920.1"/>
    <property type="molecule type" value="Genomic_DNA"/>
</dbReference>
<evidence type="ECO:0000256" key="1">
    <source>
        <dbReference type="SAM" id="Coils"/>
    </source>
</evidence>
<reference evidence="2" key="1">
    <citation type="submission" date="2021-06" db="EMBL/GenBank/DDBJ databases">
        <authorList>
            <person name="Kallberg Y."/>
            <person name="Tangrot J."/>
            <person name="Rosling A."/>
        </authorList>
    </citation>
    <scope>NUCLEOTIDE SEQUENCE</scope>
    <source>
        <strain evidence="2">AZ414A</strain>
    </source>
</reference>
<comment type="caution">
    <text evidence="2">The sequence shown here is derived from an EMBL/GenBank/DDBJ whole genome shotgun (WGS) entry which is preliminary data.</text>
</comment>
<sequence>MSSHLKLVYVENLGKESDSMQKSNIKLLEDSKFYKGLCDKYVVDLNRQQILYNDLKSATDIEHQEYLNFQKEVQQLKDKNDSFATLNSQEQYLYEELKRQTWKNEKKHLEESSLGPVNFKELENENKILHEYISNKSSKNDQIYVKKRKFFLNRRKKYKIQLIQAQKSLNEEREFNKKIQIESAELNAKNKYVNENNRISRRMQENGENSANKFKNENDALEIKNDQIENKNLRLIEENLKLENEIQNRLIYYLDLQANHDKELEQLKQQLENS</sequence>
<evidence type="ECO:0000313" key="2">
    <source>
        <dbReference type="EMBL" id="CAG8432920.1"/>
    </source>
</evidence>
<keyword evidence="1" id="KW-0175">Coiled coil</keyword>
<feature type="coiled-coil region" evidence="1">
    <location>
        <begin position="204"/>
        <end position="273"/>
    </location>
</feature>
<name>A0A9N8YLY8_9GLOM</name>
<organism evidence="2 3">
    <name type="scientific">Diversispora eburnea</name>
    <dbReference type="NCBI Taxonomy" id="1213867"/>
    <lineage>
        <taxon>Eukaryota</taxon>
        <taxon>Fungi</taxon>
        <taxon>Fungi incertae sedis</taxon>
        <taxon>Mucoromycota</taxon>
        <taxon>Glomeromycotina</taxon>
        <taxon>Glomeromycetes</taxon>
        <taxon>Diversisporales</taxon>
        <taxon>Diversisporaceae</taxon>
        <taxon>Diversispora</taxon>
    </lineage>
</organism>
<dbReference type="AlphaFoldDB" id="A0A9N8YLY8"/>